<dbReference type="InterPro" id="IPR010737">
    <property type="entry name" value="4-carb_acid_sugar_kinase_N"/>
</dbReference>
<evidence type="ECO:0000313" key="15">
    <source>
        <dbReference type="EMBL" id="MFC3075508.1"/>
    </source>
</evidence>
<comment type="catalytic activity">
    <reaction evidence="7">
        <text>3-dehydro-L-erythronate + ATP = 3-dehydro-4-O-phospho-L-erythronate + ADP + H(+)</text>
        <dbReference type="Rhea" id="RHEA:52552"/>
        <dbReference type="ChEBI" id="CHEBI:15378"/>
        <dbReference type="ChEBI" id="CHEBI:30616"/>
        <dbReference type="ChEBI" id="CHEBI:136592"/>
        <dbReference type="ChEBI" id="CHEBI:136670"/>
        <dbReference type="ChEBI" id="CHEBI:456216"/>
        <dbReference type="EC" id="2.7.1.217"/>
    </reaction>
</comment>
<dbReference type="EC" id="2.7.1.217" evidence="10"/>
<dbReference type="InterPro" id="IPR037051">
    <property type="entry name" value="4-carb_acid_sugar_kinase_N_sf"/>
</dbReference>
<evidence type="ECO:0000259" key="13">
    <source>
        <dbReference type="Pfam" id="PF07005"/>
    </source>
</evidence>
<dbReference type="NCBIfam" id="NF043035">
    <property type="entry name" value="OxoTetrKin"/>
    <property type="match status" value="1"/>
</dbReference>
<dbReference type="InterPro" id="IPR031475">
    <property type="entry name" value="NBD_C"/>
</dbReference>
<dbReference type="Pfam" id="PF07005">
    <property type="entry name" value="SBD_N"/>
    <property type="match status" value="1"/>
</dbReference>
<dbReference type="InterPro" id="IPR050007">
    <property type="entry name" value="OtnK"/>
</dbReference>
<evidence type="ECO:0000259" key="14">
    <source>
        <dbReference type="Pfam" id="PF17042"/>
    </source>
</evidence>
<evidence type="ECO:0000256" key="4">
    <source>
        <dbReference type="ARBA" id="ARBA00022777"/>
    </source>
</evidence>
<keyword evidence="3" id="KW-0547">Nucleotide-binding</keyword>
<dbReference type="Proteomes" id="UP001595377">
    <property type="component" value="Unassembled WGS sequence"/>
</dbReference>
<evidence type="ECO:0000256" key="5">
    <source>
        <dbReference type="ARBA" id="ARBA00022840"/>
    </source>
</evidence>
<dbReference type="Pfam" id="PF17042">
    <property type="entry name" value="NBD_C"/>
    <property type="match status" value="1"/>
</dbReference>
<feature type="domain" description="Four-carbon acid sugar kinase N-terminal" evidence="13">
    <location>
        <begin position="3"/>
        <end position="226"/>
    </location>
</feature>
<organism evidence="15 16">
    <name type="scientific">Shinella pollutisoli</name>
    <dbReference type="NCBI Taxonomy" id="2250594"/>
    <lineage>
        <taxon>Bacteria</taxon>
        <taxon>Pseudomonadati</taxon>
        <taxon>Pseudomonadota</taxon>
        <taxon>Alphaproteobacteria</taxon>
        <taxon>Hyphomicrobiales</taxon>
        <taxon>Rhizobiaceae</taxon>
        <taxon>Shinella</taxon>
    </lineage>
</organism>
<dbReference type="SUPFAM" id="SSF142764">
    <property type="entry name" value="YgbK-like"/>
    <property type="match status" value="1"/>
</dbReference>
<evidence type="ECO:0000313" key="16">
    <source>
        <dbReference type="Proteomes" id="UP001595377"/>
    </source>
</evidence>
<proteinExistence type="inferred from homology"/>
<dbReference type="EMBL" id="JBHRSP010000034">
    <property type="protein sequence ID" value="MFC3075508.1"/>
    <property type="molecule type" value="Genomic_DNA"/>
</dbReference>
<evidence type="ECO:0000256" key="6">
    <source>
        <dbReference type="ARBA" id="ARBA00023277"/>
    </source>
</evidence>
<keyword evidence="4 15" id="KW-0418">Kinase</keyword>
<reference evidence="16" key="1">
    <citation type="journal article" date="2019" name="Int. J. Syst. Evol. Microbiol.">
        <title>The Global Catalogue of Microorganisms (GCM) 10K type strain sequencing project: providing services to taxonomists for standard genome sequencing and annotation.</title>
        <authorList>
            <consortium name="The Broad Institute Genomics Platform"/>
            <consortium name="The Broad Institute Genome Sequencing Center for Infectious Disease"/>
            <person name="Wu L."/>
            <person name="Ma J."/>
        </authorList>
    </citation>
    <scope>NUCLEOTIDE SEQUENCE [LARGE SCALE GENOMIC DNA]</scope>
    <source>
        <strain evidence="16">KCTC 52677</strain>
    </source>
</reference>
<evidence type="ECO:0000256" key="11">
    <source>
        <dbReference type="ARBA" id="ARBA00039461"/>
    </source>
</evidence>
<evidence type="ECO:0000256" key="9">
    <source>
        <dbReference type="ARBA" id="ARBA00037335"/>
    </source>
</evidence>
<gene>
    <name evidence="15" type="primary">otnK</name>
    <name evidence="15" type="ORF">ACFOHH_20525</name>
</gene>
<dbReference type="Gene3D" id="3.40.980.20">
    <property type="entry name" value="Four-carbon acid sugar kinase, nucleotide binding domain"/>
    <property type="match status" value="1"/>
</dbReference>
<keyword evidence="5" id="KW-0067">ATP-binding</keyword>
<name>A0ABV7DLI2_9HYPH</name>
<accession>A0ABV7DLI2</accession>
<keyword evidence="6" id="KW-0119">Carbohydrate metabolism</keyword>
<keyword evidence="2 15" id="KW-0808">Transferase</keyword>
<feature type="domain" description="Four-carbon acid sugar kinase nucleotide binding" evidence="14">
    <location>
        <begin position="251"/>
        <end position="406"/>
    </location>
</feature>
<sequence>MLLGAIADDFTGASDLANTLAKGGMSTVQFSGFGGTAPDCEAGVVALKTRSAPVGDAVAQSLAAARWLLDQGCEQLVFKYCSTFDSTPQGNIGPVAEALLDLLGAEVAVVCPAFPGAGRRLFMGHLFVGDRLLSETGMRHHPLTPMTDPDIRRWLALQTAGDVGSILLDTVRAGPEAVRAAFAAEAAAGRRLVVADAIADEDLMTIGAAVADHRLVTGGSGIAQGLPRNFRARLGGPADAAAVPAVTGPGVVLCGSCSTASQRQVALYAASHPALAVDPAALMEGEISVDGVADWIARQGRRTPIVYSTAAPEAVADAQARFGRAAVAARFEDFFAALARRLADTGTRRIVVGGGETSGAIVEALELSSMHVGREIDPGVPVLVGERDGPLGLALKSGNFGAEDFFEKALRQVGAP</sequence>
<comment type="function">
    <text evidence="9">Catalyzes the ATP-dependent phosphorylation of 3-oxo-tetronate to 3-oxo-tetronate 4-phosphate.</text>
</comment>
<evidence type="ECO:0000256" key="8">
    <source>
        <dbReference type="ARBA" id="ARBA00036346"/>
    </source>
</evidence>
<comment type="caution">
    <text evidence="15">The sequence shown here is derived from an EMBL/GenBank/DDBJ whole genome shotgun (WGS) entry which is preliminary data.</text>
</comment>
<comment type="catalytic activity">
    <reaction evidence="8">
        <text>3-dehydro-D-erythronate + ATP = 3-dehydro-4-O-phospho-D-erythronate + ADP + H(+)</text>
        <dbReference type="Rhea" id="RHEA:52556"/>
        <dbReference type="ChEBI" id="CHEBI:15378"/>
        <dbReference type="ChEBI" id="CHEBI:30616"/>
        <dbReference type="ChEBI" id="CHEBI:57958"/>
        <dbReference type="ChEBI" id="CHEBI:136593"/>
        <dbReference type="ChEBI" id="CHEBI:456216"/>
        <dbReference type="EC" id="2.7.1.217"/>
    </reaction>
</comment>
<evidence type="ECO:0000256" key="12">
    <source>
        <dbReference type="ARBA" id="ARBA00041377"/>
    </source>
</evidence>
<evidence type="ECO:0000256" key="10">
    <source>
        <dbReference type="ARBA" id="ARBA00039095"/>
    </source>
</evidence>
<evidence type="ECO:0000256" key="1">
    <source>
        <dbReference type="ARBA" id="ARBA00005715"/>
    </source>
</evidence>
<protein>
    <recommendedName>
        <fullName evidence="11">3-oxo-tetronate kinase</fullName>
        <ecNumber evidence="10">2.7.1.217</ecNumber>
    </recommendedName>
    <alternativeName>
        <fullName evidence="12">3-dehydrotetronate 4-kinase</fullName>
    </alternativeName>
</protein>
<dbReference type="InterPro" id="IPR042213">
    <property type="entry name" value="NBD_C_sf"/>
</dbReference>
<evidence type="ECO:0000256" key="2">
    <source>
        <dbReference type="ARBA" id="ARBA00022679"/>
    </source>
</evidence>
<evidence type="ECO:0000256" key="7">
    <source>
        <dbReference type="ARBA" id="ARBA00035898"/>
    </source>
</evidence>
<keyword evidence="16" id="KW-1185">Reference proteome</keyword>
<dbReference type="Gene3D" id="3.40.50.10840">
    <property type="entry name" value="Putative sugar-binding, N-terminal domain"/>
    <property type="match status" value="1"/>
</dbReference>
<comment type="similarity">
    <text evidence="1">Belongs to the four-carbon acid sugar kinase family.</text>
</comment>
<dbReference type="GO" id="GO:0016301">
    <property type="term" value="F:kinase activity"/>
    <property type="evidence" value="ECO:0007669"/>
    <property type="project" value="UniProtKB-KW"/>
</dbReference>
<evidence type="ECO:0000256" key="3">
    <source>
        <dbReference type="ARBA" id="ARBA00022741"/>
    </source>
</evidence>
<dbReference type="RefSeq" id="WP_257314604.1">
    <property type="nucleotide sequence ID" value="NZ_JANFDG010000007.1"/>
</dbReference>